<dbReference type="PANTHER" id="PTHR11365:SF2">
    <property type="entry name" value="5-OXOPROLINASE"/>
    <property type="match status" value="1"/>
</dbReference>
<reference evidence="3 4" key="1">
    <citation type="submission" date="2014-01" db="EMBL/GenBank/DDBJ databases">
        <title>Sulfitobacter sp. H3 (MCCC 1A00686) Genome Sequencing.</title>
        <authorList>
            <person name="Lai Q."/>
            <person name="Hong Z."/>
        </authorList>
    </citation>
    <scope>NUCLEOTIDE SEQUENCE [LARGE SCALE GENOMIC DNA]</scope>
    <source>
        <strain evidence="3 4">H3</strain>
    </source>
</reference>
<comment type="caution">
    <text evidence="3">The sequence shown here is derived from an EMBL/GenBank/DDBJ whole genome shotgun (WGS) entry which is preliminary data.</text>
</comment>
<protein>
    <submittedName>
        <fullName evidence="3">Hydantoinase</fullName>
    </submittedName>
</protein>
<proteinExistence type="predicted"/>
<dbReference type="GO" id="GO:0005829">
    <property type="term" value="C:cytosol"/>
    <property type="evidence" value="ECO:0007669"/>
    <property type="project" value="TreeGrafter"/>
</dbReference>
<dbReference type="OrthoDB" id="9814788at2"/>
<dbReference type="EMBL" id="JAMD01000002">
    <property type="protein sequence ID" value="KEJ96919.1"/>
    <property type="molecule type" value="Genomic_DNA"/>
</dbReference>
<evidence type="ECO:0000313" key="3">
    <source>
        <dbReference type="EMBL" id="KEJ96919.1"/>
    </source>
</evidence>
<dbReference type="InterPro" id="IPR002821">
    <property type="entry name" value="Hydantoinase_A"/>
</dbReference>
<dbReference type="SUPFAM" id="SSF53067">
    <property type="entry name" value="Actin-like ATPase domain"/>
    <property type="match status" value="1"/>
</dbReference>
<dbReference type="PANTHER" id="PTHR11365">
    <property type="entry name" value="5-OXOPROLINASE RELATED"/>
    <property type="match status" value="1"/>
</dbReference>
<dbReference type="InterPro" id="IPR043129">
    <property type="entry name" value="ATPase_NBD"/>
</dbReference>
<feature type="domain" description="Hydantoinase A/oxoprolinase" evidence="1">
    <location>
        <begin position="188"/>
        <end position="320"/>
    </location>
</feature>
<feature type="domain" description="Hydantoinase/oxoprolinase N-terminal" evidence="2">
    <location>
        <begin position="5"/>
        <end position="167"/>
    </location>
</feature>
<accession>A0A073J4K3</accession>
<sequence length="668" mass="69722">MAILLGVDTGGTYTDAVLVRDEQVVIASAKALTTRQDLAIGVGAAVRAVLAQSGVTADQVTMASLSTTLATNALVEGQGGRVALVYIGFRERDLEAHGLREALKGDPYIVVDGGHDHAGVEVATLDEAALIAFLETHKSDVSGFAVAAQFGTRNPAHELRAAELVTQITGRPVSASHLLSAKLNGPKRALTAVLNARLIGLTLRLIGRAEQVLADLGVTAPMMVVRGDGALMSAEQARARPIETILSGPAASIVGARWMTGADTALVSDIGGTTTDVAMLKNGRPAIDPAGAQVGPYRTMVEAVAMRTTGLGGDSEVHFTVDGLQGGVTLGPRRLLPVSLIAHEAEDVVLHVLEQQLRSTTPGEYDARFVRAVQGIEAHGLAERDADLLHRIGTAVWPVGKVLKSRMEVAALKRLVERGLVQVAGVTPSDAAHVLGVVSAWNTEAAQMALELFGRRRTGAGVTLARDPLVMAQIIVDQLTHQTGLALLETAFAEDTLDFGLSPETLARHVLMQRGLGRHAGVVRIDTGLNVPVIGLGASAASYYPAVGALMGCKMILPEHAGVANAIGAVVGRVTMRRSGTVTSPSEGRFRVHLDSGPEDFMSSDAALTRLETALQSAAVSEAQAAGAGDIQVRVERDIRTAEAEARQVFVEATLTVEASGRPRVADG</sequence>
<evidence type="ECO:0000313" key="4">
    <source>
        <dbReference type="Proteomes" id="UP000027746"/>
    </source>
</evidence>
<dbReference type="RefSeq" id="WP_037922371.1">
    <property type="nucleotide sequence ID" value="NZ_CP054599.1"/>
</dbReference>
<dbReference type="GeneID" id="68868233"/>
<dbReference type="Pfam" id="PF05378">
    <property type="entry name" value="Hydant_A_N"/>
    <property type="match status" value="1"/>
</dbReference>
<dbReference type="Pfam" id="PF01968">
    <property type="entry name" value="Hydantoinase_A"/>
    <property type="match status" value="1"/>
</dbReference>
<dbReference type="AlphaFoldDB" id="A0A073J4K3"/>
<dbReference type="Proteomes" id="UP000027746">
    <property type="component" value="Unassembled WGS sequence"/>
</dbReference>
<evidence type="ECO:0000259" key="2">
    <source>
        <dbReference type="Pfam" id="PF05378"/>
    </source>
</evidence>
<keyword evidence="4" id="KW-1185">Reference proteome</keyword>
<dbReference type="GO" id="GO:0006749">
    <property type="term" value="P:glutathione metabolic process"/>
    <property type="evidence" value="ECO:0007669"/>
    <property type="project" value="TreeGrafter"/>
</dbReference>
<dbReference type="InterPro" id="IPR045079">
    <property type="entry name" value="Oxoprolinase-like"/>
</dbReference>
<gene>
    <name evidence="3" type="ORF">SUH3_09080</name>
</gene>
<organism evidence="3 4">
    <name type="scientific">Pseudosulfitobacter pseudonitzschiae</name>
    <dbReference type="NCBI Taxonomy" id="1402135"/>
    <lineage>
        <taxon>Bacteria</taxon>
        <taxon>Pseudomonadati</taxon>
        <taxon>Pseudomonadota</taxon>
        <taxon>Alphaproteobacteria</taxon>
        <taxon>Rhodobacterales</taxon>
        <taxon>Roseobacteraceae</taxon>
        <taxon>Pseudosulfitobacter</taxon>
    </lineage>
</organism>
<name>A0A073J4K3_9RHOB</name>
<dbReference type="InterPro" id="IPR008040">
    <property type="entry name" value="Hydant_A_N"/>
</dbReference>
<evidence type="ECO:0000259" key="1">
    <source>
        <dbReference type="Pfam" id="PF01968"/>
    </source>
</evidence>
<dbReference type="GO" id="GO:0017168">
    <property type="term" value="F:5-oxoprolinase (ATP-hydrolyzing) activity"/>
    <property type="evidence" value="ECO:0007669"/>
    <property type="project" value="TreeGrafter"/>
</dbReference>